<dbReference type="HAMAP" id="MF_03168">
    <property type="entry name" value="Adenylate_kinase_AK2"/>
    <property type="match status" value="1"/>
</dbReference>
<comment type="subcellular location">
    <subcellularLocation>
        <location evidence="6">Cytoplasm</location>
        <location evidence="6">Cytosol</location>
    </subcellularLocation>
    <subcellularLocation>
        <location evidence="6">Mitochondrion intermembrane space</location>
    </subcellularLocation>
    <text evidence="6">Predominantly mitochondrial.</text>
</comment>
<proteinExistence type="inferred from homology"/>
<evidence type="ECO:0000256" key="1">
    <source>
        <dbReference type="ARBA" id="ARBA00022679"/>
    </source>
</evidence>
<dbReference type="NCBIfam" id="NF001381">
    <property type="entry name" value="PRK00279.1-3"/>
    <property type="match status" value="1"/>
</dbReference>
<dbReference type="InterPro" id="IPR006259">
    <property type="entry name" value="Adenyl_kin_sub"/>
</dbReference>
<keyword evidence="6" id="KW-0963">Cytoplasm</keyword>
<feature type="binding site" evidence="6">
    <location>
        <position position="134"/>
    </location>
    <ligand>
        <name>AMP</name>
        <dbReference type="ChEBI" id="CHEBI:456215"/>
    </ligand>
</feature>
<feature type="binding site" evidence="6">
    <location>
        <begin position="51"/>
        <end position="56"/>
    </location>
    <ligand>
        <name>ATP</name>
        <dbReference type="ChEBI" id="CHEBI:30616"/>
    </ligand>
</feature>
<reference evidence="9" key="1">
    <citation type="journal article" date="2013" name="Genome Announc.">
        <title>Draft genome sequence of the grapevine dieback fungus Eutypa lata UCR-EL1.</title>
        <authorList>
            <person name="Blanco-Ulate B."/>
            <person name="Rolshausen P.E."/>
            <person name="Cantu D."/>
        </authorList>
    </citation>
    <scope>NUCLEOTIDE SEQUENCE [LARGE SCALE GENOMIC DNA]</scope>
    <source>
        <strain evidence="9">UCR-EL1</strain>
    </source>
</reference>
<comment type="catalytic activity">
    <reaction evidence="6">
        <text>AMP + ATP = 2 ADP</text>
        <dbReference type="Rhea" id="RHEA:12973"/>
        <dbReference type="ChEBI" id="CHEBI:30616"/>
        <dbReference type="ChEBI" id="CHEBI:456215"/>
        <dbReference type="ChEBI" id="CHEBI:456216"/>
        <dbReference type="EC" id="2.7.4.3"/>
    </reaction>
</comment>
<protein>
    <recommendedName>
        <fullName evidence="6">Adenylate kinase</fullName>
        <ecNumber evidence="6">2.7.4.3</ecNumber>
    </recommendedName>
    <alternativeName>
        <fullName evidence="6">ATP-AMP transphosphorylase</fullName>
    </alternativeName>
    <alternativeName>
        <fullName evidence="6">ATP:AMP phosphotransferase</fullName>
    </alternativeName>
    <alternativeName>
        <fullName evidence="6">Adenylate kinase cytosolic and mitochondrial</fullName>
    </alternativeName>
    <alternativeName>
        <fullName evidence="6">Adenylate monophosphate kinase</fullName>
    </alternativeName>
</protein>
<dbReference type="AlphaFoldDB" id="M7T272"/>
<dbReference type="Pfam" id="PF05191">
    <property type="entry name" value="ADK_lid"/>
    <property type="match status" value="1"/>
</dbReference>
<dbReference type="NCBIfam" id="TIGR01351">
    <property type="entry name" value="adk"/>
    <property type="match status" value="1"/>
</dbReference>
<evidence type="ECO:0000256" key="2">
    <source>
        <dbReference type="ARBA" id="ARBA00022741"/>
    </source>
</evidence>
<comment type="function">
    <text evidence="6">Catalyzes the reversible transfer of the terminal phosphate group between ATP and AMP. Plays an important role in cellular energy homeostasis and in adenine nucleotide metabolism. Adenylate kinase activity is critical for regulation of the phosphate utilization and the AMP de novo biosynthesis pathways.</text>
</comment>
<dbReference type="SUPFAM" id="SSF52540">
    <property type="entry name" value="P-loop containing nucleoside triphosphate hydrolases"/>
    <property type="match status" value="1"/>
</dbReference>
<dbReference type="PROSITE" id="PS00113">
    <property type="entry name" value="ADENYLATE_KINASE"/>
    <property type="match status" value="1"/>
</dbReference>
<feature type="binding site" evidence="6">
    <location>
        <position position="169"/>
    </location>
    <ligand>
        <name>ATP</name>
        <dbReference type="ChEBI" id="CHEBI:30616"/>
    </ligand>
</feature>
<gene>
    <name evidence="6" type="primary">ADK1</name>
    <name evidence="8" type="ORF">UCREL1_2000</name>
</gene>
<dbReference type="HOGENOM" id="CLU_032354_1_0_1"/>
<feature type="domain" description="Adenylate kinase active site lid" evidence="7">
    <location>
        <begin position="169"/>
        <end position="204"/>
    </location>
</feature>
<dbReference type="CDD" id="cd01428">
    <property type="entry name" value="ADK"/>
    <property type="match status" value="1"/>
</dbReference>
<dbReference type="GO" id="GO:0005524">
    <property type="term" value="F:ATP binding"/>
    <property type="evidence" value="ECO:0007669"/>
    <property type="project" value="UniProtKB-KW"/>
</dbReference>
<feature type="binding site" evidence="6">
    <location>
        <begin position="98"/>
        <end position="100"/>
    </location>
    <ligand>
        <name>AMP</name>
        <dbReference type="ChEBI" id="CHEBI:456215"/>
    </ligand>
</feature>
<feature type="binding site" evidence="6">
    <location>
        <position position="72"/>
    </location>
    <ligand>
        <name>AMP</name>
        <dbReference type="ChEBI" id="CHEBI:456215"/>
    </ligand>
</feature>
<dbReference type="EC" id="2.7.4.3" evidence="6"/>
<organism evidence="8 9">
    <name type="scientific">Eutypa lata (strain UCR-EL1)</name>
    <name type="common">Grapevine dieback disease fungus</name>
    <name type="synonym">Eutypa armeniacae</name>
    <dbReference type="NCBI Taxonomy" id="1287681"/>
    <lineage>
        <taxon>Eukaryota</taxon>
        <taxon>Fungi</taxon>
        <taxon>Dikarya</taxon>
        <taxon>Ascomycota</taxon>
        <taxon>Pezizomycotina</taxon>
        <taxon>Sordariomycetes</taxon>
        <taxon>Xylariomycetidae</taxon>
        <taxon>Xylariales</taxon>
        <taxon>Diatrypaceae</taxon>
        <taxon>Eutypa</taxon>
    </lineage>
</organism>
<feature type="region of interest" description="LID" evidence="6">
    <location>
        <begin position="168"/>
        <end position="205"/>
    </location>
</feature>
<sequence length="273" mass="30277">MGVIDNEFKRLQDVVTGLEDRVKRLEQRQSGDGQTKIPEDGVRMILIGPPGAGKGTQAPKIKERFSCCHLATGDMLRSQVAKKTPLGKEAKKIMDAGGLVSDEIMVGMIREELDNNRECKGGFILDGFPRTVKQAEALDKMLDDKRQKLQHAVELQIDDGLLVSRITGRLIHPASGRSYHKTFNPPKESMKDDVTGEPLVQRSDDNADALKKRLATYHIQTVPVVSYYKNTGIWKGIDASQEPGQVWKSLLNIFETQKPVAQKSSILSKLTGN</sequence>
<evidence type="ECO:0000256" key="3">
    <source>
        <dbReference type="ARBA" id="ARBA00022777"/>
    </source>
</evidence>
<evidence type="ECO:0000313" key="8">
    <source>
        <dbReference type="EMBL" id="EMR70953.1"/>
    </source>
</evidence>
<name>M7T272_EUTLA</name>
<dbReference type="EMBL" id="KB705738">
    <property type="protein sequence ID" value="EMR70953.1"/>
    <property type="molecule type" value="Genomic_DNA"/>
</dbReference>
<dbReference type="InterPro" id="IPR033690">
    <property type="entry name" value="Adenylat_kinase_CS"/>
</dbReference>
<feature type="region of interest" description="NMPbind" evidence="6">
    <location>
        <begin position="71"/>
        <end position="100"/>
    </location>
</feature>
<dbReference type="HAMAP" id="MF_00235">
    <property type="entry name" value="Adenylate_kinase_Adk"/>
    <property type="match status" value="1"/>
</dbReference>
<dbReference type="OrthoDB" id="439792at2759"/>
<comment type="subunit">
    <text evidence="6">Monomer.</text>
</comment>
<evidence type="ECO:0000256" key="6">
    <source>
        <dbReference type="HAMAP-Rule" id="MF_03168"/>
    </source>
</evidence>
<feature type="binding site" evidence="6">
    <location>
        <position position="77"/>
    </location>
    <ligand>
        <name>AMP</name>
        <dbReference type="ChEBI" id="CHEBI:456215"/>
    </ligand>
</feature>
<dbReference type="FunFam" id="3.40.50.300:FF:000106">
    <property type="entry name" value="Adenylate kinase mitochondrial"/>
    <property type="match status" value="1"/>
</dbReference>
<dbReference type="GO" id="GO:0005829">
    <property type="term" value="C:cytosol"/>
    <property type="evidence" value="ECO:0007669"/>
    <property type="project" value="UniProtKB-SubCell"/>
</dbReference>
<dbReference type="OMA" id="VYHEQTA"/>
<dbReference type="GO" id="GO:0005758">
    <property type="term" value="C:mitochondrial intermembrane space"/>
    <property type="evidence" value="ECO:0007669"/>
    <property type="project" value="UniProtKB-SubCell"/>
</dbReference>
<dbReference type="InterPro" id="IPR028587">
    <property type="entry name" value="AK2"/>
</dbReference>
<keyword evidence="4 6" id="KW-0067">ATP-binding</keyword>
<dbReference type="InterPro" id="IPR000850">
    <property type="entry name" value="Adenylat/UMP-CMP_kin"/>
</dbReference>
<feature type="binding site" evidence="6">
    <location>
        <begin position="178"/>
        <end position="179"/>
    </location>
    <ligand>
        <name>ATP</name>
        <dbReference type="ChEBI" id="CHEBI:30616"/>
    </ligand>
</feature>
<dbReference type="PRINTS" id="PR00094">
    <property type="entry name" value="ADENYLTKNASE"/>
</dbReference>
<feature type="binding site" evidence="6">
    <location>
        <position position="213"/>
    </location>
    <ligand>
        <name>AMP</name>
        <dbReference type="ChEBI" id="CHEBI:456215"/>
    </ligand>
</feature>
<dbReference type="GO" id="GO:0004017">
    <property type="term" value="F:AMP kinase activity"/>
    <property type="evidence" value="ECO:0007669"/>
    <property type="project" value="UniProtKB-UniRule"/>
</dbReference>
<evidence type="ECO:0000256" key="5">
    <source>
        <dbReference type="ARBA" id="ARBA00023128"/>
    </source>
</evidence>
<dbReference type="GO" id="GO:0046033">
    <property type="term" value="P:AMP metabolic process"/>
    <property type="evidence" value="ECO:0007669"/>
    <property type="project" value="UniProtKB-UniRule"/>
</dbReference>
<dbReference type="NCBIfam" id="NF011100">
    <property type="entry name" value="PRK14527.1"/>
    <property type="match status" value="1"/>
</dbReference>
<dbReference type="InterPro" id="IPR027417">
    <property type="entry name" value="P-loop_NTPase"/>
</dbReference>
<dbReference type="eggNOG" id="KOG3078">
    <property type="taxonomic scope" value="Eukaryota"/>
</dbReference>
<dbReference type="InterPro" id="IPR007862">
    <property type="entry name" value="Adenylate_kinase_lid-dom"/>
</dbReference>
<evidence type="ECO:0000259" key="7">
    <source>
        <dbReference type="Pfam" id="PF05191"/>
    </source>
</evidence>
<dbReference type="GO" id="GO:0046034">
    <property type="term" value="P:ATP metabolic process"/>
    <property type="evidence" value="ECO:0007669"/>
    <property type="project" value="UniProtKB-UniRule"/>
</dbReference>
<feature type="binding site" evidence="6">
    <location>
        <position position="202"/>
    </location>
    <ligand>
        <name>AMP</name>
        <dbReference type="ChEBI" id="CHEBI:456215"/>
    </ligand>
</feature>
<keyword evidence="9" id="KW-1185">Reference proteome</keyword>
<dbReference type="KEGG" id="ela:UCREL1_2000"/>
<keyword evidence="3 6" id="KW-0418">Kinase</keyword>
<comment type="similarity">
    <text evidence="6">Belongs to the adenylate kinase family. AK2 subfamily.</text>
</comment>
<evidence type="ECO:0000256" key="4">
    <source>
        <dbReference type="ARBA" id="ARBA00022840"/>
    </source>
</evidence>
<dbReference type="STRING" id="1287681.M7T272"/>
<dbReference type="Pfam" id="PF00406">
    <property type="entry name" value="ADK"/>
    <property type="match status" value="1"/>
</dbReference>
<keyword evidence="1 6" id="KW-0808">Transferase</keyword>
<accession>M7T272</accession>
<dbReference type="GO" id="GO:0006172">
    <property type="term" value="P:ADP biosynthetic process"/>
    <property type="evidence" value="ECO:0007669"/>
    <property type="project" value="UniProtKB-UniRule"/>
</dbReference>
<dbReference type="Proteomes" id="UP000012174">
    <property type="component" value="Unassembled WGS sequence"/>
</dbReference>
<keyword evidence="2 6" id="KW-0547">Nucleotide-binding</keyword>
<comment type="domain">
    <text evidence="6">Consists of three domains, a large central CORE domain and two small peripheral domains, NMPbind and LID, which undergo movements during catalysis. The LID domain closes over the site of phosphoryl transfer upon ATP binding. Assembling and dissambling the active center during each catalytic cycle provides an effective means to prevent ATP hydrolysis.</text>
</comment>
<dbReference type="Gene3D" id="3.40.50.300">
    <property type="entry name" value="P-loop containing nucleotide triphosphate hydrolases"/>
    <property type="match status" value="1"/>
</dbReference>
<evidence type="ECO:0000313" key="9">
    <source>
        <dbReference type="Proteomes" id="UP000012174"/>
    </source>
</evidence>
<dbReference type="PANTHER" id="PTHR23359">
    <property type="entry name" value="NUCLEOTIDE KINASE"/>
    <property type="match status" value="1"/>
</dbReference>
<feature type="binding site" evidence="6">
    <location>
        <position position="241"/>
    </location>
    <ligand>
        <name>ATP</name>
        <dbReference type="ChEBI" id="CHEBI:30616"/>
    </ligand>
</feature>
<keyword evidence="5 6" id="KW-0496">Mitochondrion</keyword>
<feature type="binding site" evidence="6">
    <location>
        <begin position="127"/>
        <end position="130"/>
    </location>
    <ligand>
        <name>AMP</name>
        <dbReference type="ChEBI" id="CHEBI:456215"/>
    </ligand>
</feature>